<dbReference type="EMBL" id="DXCV01000062">
    <property type="protein sequence ID" value="HIY88899.1"/>
    <property type="molecule type" value="Genomic_DNA"/>
</dbReference>
<dbReference type="AlphaFoldDB" id="A0A9D2CLT5"/>
<gene>
    <name evidence="1" type="ORF">H9824_09375</name>
</gene>
<proteinExistence type="predicted"/>
<reference evidence="1" key="2">
    <citation type="submission" date="2021-04" db="EMBL/GenBank/DDBJ databases">
        <authorList>
            <person name="Gilroy R."/>
        </authorList>
    </citation>
    <scope>NUCLEOTIDE SEQUENCE</scope>
    <source>
        <strain evidence="1">Gambia2-208</strain>
    </source>
</reference>
<reference evidence="1" key="1">
    <citation type="journal article" date="2021" name="PeerJ">
        <title>Extensive microbial diversity within the chicken gut microbiome revealed by metagenomics and culture.</title>
        <authorList>
            <person name="Gilroy R."/>
            <person name="Ravi A."/>
            <person name="Getino M."/>
            <person name="Pursley I."/>
            <person name="Horton D.L."/>
            <person name="Alikhan N.F."/>
            <person name="Baker D."/>
            <person name="Gharbi K."/>
            <person name="Hall N."/>
            <person name="Watson M."/>
            <person name="Adriaenssens E.M."/>
            <person name="Foster-Nyarko E."/>
            <person name="Jarju S."/>
            <person name="Secka A."/>
            <person name="Antonio M."/>
            <person name="Oren A."/>
            <person name="Chaudhuri R.R."/>
            <person name="La Ragione R."/>
            <person name="Hildebrand F."/>
            <person name="Pallen M.J."/>
        </authorList>
    </citation>
    <scope>NUCLEOTIDE SEQUENCE</scope>
    <source>
        <strain evidence="1">Gambia2-208</strain>
    </source>
</reference>
<protein>
    <recommendedName>
        <fullName evidence="3">FrrB</fullName>
    </recommendedName>
</protein>
<accession>A0A9D2CLT5</accession>
<organism evidence="1 2">
    <name type="scientific">Candidatus Bacteroides pullicola</name>
    <dbReference type="NCBI Taxonomy" id="2838475"/>
    <lineage>
        <taxon>Bacteria</taxon>
        <taxon>Pseudomonadati</taxon>
        <taxon>Bacteroidota</taxon>
        <taxon>Bacteroidia</taxon>
        <taxon>Bacteroidales</taxon>
        <taxon>Bacteroidaceae</taxon>
        <taxon>Bacteroides</taxon>
    </lineage>
</organism>
<comment type="caution">
    <text evidence="1">The sequence shown here is derived from an EMBL/GenBank/DDBJ whole genome shotgun (WGS) entry which is preliminary data.</text>
</comment>
<sequence length="233" mass="25075">MALAGCMMLCPVATMAQDKVTADAGAELVSAYIWRGQDLGNVSLQPTLAIGYKGLSLSGWGSVGLDKDDTKEFDLTLGYAVGGFHVAVTDYWFDNGAGYFHYGARNTAHVFEANAGYDFGFLSVNWYTNFAGNDGMNRDGERAYSSYVSLAAPFRLGGLDWTAEVGAVPWATSFYNATADDPAGTNGFEVSHVSIGASKAIRITEHYSLPLFARAVWNPATEGAYFVFGLRLF</sequence>
<evidence type="ECO:0000313" key="2">
    <source>
        <dbReference type="Proteomes" id="UP000886851"/>
    </source>
</evidence>
<name>A0A9D2CLT5_9BACE</name>
<dbReference type="Proteomes" id="UP000886851">
    <property type="component" value="Unassembled WGS sequence"/>
</dbReference>
<evidence type="ECO:0000313" key="1">
    <source>
        <dbReference type="EMBL" id="HIY88899.1"/>
    </source>
</evidence>
<evidence type="ECO:0008006" key="3">
    <source>
        <dbReference type="Google" id="ProtNLM"/>
    </source>
</evidence>